<evidence type="ECO:0000313" key="1">
    <source>
        <dbReference type="EMBL" id="KAK7052915.1"/>
    </source>
</evidence>
<accession>A0AAW0DQ18</accession>
<gene>
    <name evidence="1" type="ORF">VNI00_004235</name>
</gene>
<dbReference type="AlphaFoldDB" id="A0AAW0DQ18"/>
<keyword evidence="2" id="KW-1185">Reference proteome</keyword>
<protein>
    <recommendedName>
        <fullName evidence="3">F-box domain-containing protein</fullName>
    </recommendedName>
</protein>
<dbReference type="Proteomes" id="UP001383192">
    <property type="component" value="Unassembled WGS sequence"/>
</dbReference>
<organism evidence="1 2">
    <name type="scientific">Paramarasmius palmivorus</name>
    <dbReference type="NCBI Taxonomy" id="297713"/>
    <lineage>
        <taxon>Eukaryota</taxon>
        <taxon>Fungi</taxon>
        <taxon>Dikarya</taxon>
        <taxon>Basidiomycota</taxon>
        <taxon>Agaricomycotina</taxon>
        <taxon>Agaricomycetes</taxon>
        <taxon>Agaricomycetidae</taxon>
        <taxon>Agaricales</taxon>
        <taxon>Marasmiineae</taxon>
        <taxon>Marasmiaceae</taxon>
        <taxon>Paramarasmius</taxon>
    </lineage>
</organism>
<sequence>MFGQRGLQLPQEVLDTILENLHPFQDTQTLRRCALTARCLLPTSQRILFRTIFVLDVSWSRRARIDQLHSLLNLSPHLAQYTKVFYLFLQSSESTFQNLLPSIIPRLQSLQKIELHTSLSSDGTYIPFTSLRVTTLLGGEEMPRIRSFKLISCSMSDTRELLGVCEWLAARDGLEDLQFNDVRVIDAASPSYTTTQSAVAPVHLHSFAITRQSQVVYSLLQWATSSTSCLQFTELKDLTVGDLAEQSSRPLFHIFDQAKSSLTCLHFEGSMSPLTSFQFDTLSQLRTISCHIPMHQPSPLKEWCVILKRSKELKLDNFIAQLKPVYQGFELNESMDQFLDHPWKEFEELLINNTGCRLLVLQIIISHDRMETDLLRKCFPLLHRDGGGKLLVKQKVSKFGEMELNWEYTSDSGQWRRSDNGSIFETCAHSI</sequence>
<comment type="caution">
    <text evidence="1">The sequence shown here is derived from an EMBL/GenBank/DDBJ whole genome shotgun (WGS) entry which is preliminary data.</text>
</comment>
<proteinExistence type="predicted"/>
<reference evidence="1 2" key="1">
    <citation type="submission" date="2024-01" db="EMBL/GenBank/DDBJ databases">
        <title>A draft genome for a cacao thread blight-causing isolate of Paramarasmius palmivorus.</title>
        <authorList>
            <person name="Baruah I.K."/>
            <person name="Bukari Y."/>
            <person name="Amoako-Attah I."/>
            <person name="Meinhardt L.W."/>
            <person name="Bailey B.A."/>
            <person name="Cohen S.P."/>
        </authorList>
    </citation>
    <scope>NUCLEOTIDE SEQUENCE [LARGE SCALE GENOMIC DNA]</scope>
    <source>
        <strain evidence="1 2">GH-12</strain>
    </source>
</reference>
<evidence type="ECO:0000313" key="2">
    <source>
        <dbReference type="Proteomes" id="UP001383192"/>
    </source>
</evidence>
<dbReference type="EMBL" id="JAYKXP010000011">
    <property type="protein sequence ID" value="KAK7052915.1"/>
    <property type="molecule type" value="Genomic_DNA"/>
</dbReference>
<name>A0AAW0DQ18_9AGAR</name>
<evidence type="ECO:0008006" key="3">
    <source>
        <dbReference type="Google" id="ProtNLM"/>
    </source>
</evidence>